<dbReference type="PANTHER" id="PTHR36572">
    <property type="entry name" value="DNA DAMAGE-INDUCIBLE PROTEIN I-RELATED"/>
    <property type="match status" value="1"/>
</dbReference>
<dbReference type="Gene3D" id="3.30.910.10">
    <property type="entry name" value="DinI-like"/>
    <property type="match status" value="1"/>
</dbReference>
<dbReference type="InterPro" id="IPR010391">
    <property type="entry name" value="DNA_damage-inducible_DinI-like"/>
</dbReference>
<dbReference type="EMBL" id="CABEEZ010000148">
    <property type="protein sequence ID" value="VTR57774.1"/>
    <property type="molecule type" value="Genomic_DNA"/>
</dbReference>
<dbReference type="SUPFAM" id="SSF54857">
    <property type="entry name" value="DNA damage-inducible protein DinI"/>
    <property type="match status" value="1"/>
</dbReference>
<dbReference type="PANTHER" id="PTHR36572:SF3">
    <property type="entry name" value="VIRULENCE PROTEIN MSGA"/>
    <property type="match status" value="1"/>
</dbReference>
<dbReference type="InterPro" id="IPR036687">
    <property type="entry name" value="DinI-like_sf"/>
</dbReference>
<gene>
    <name evidence="1" type="ORF">NCTC12965_07523</name>
</gene>
<proteinExistence type="predicted"/>
<dbReference type="AlphaFoldDB" id="A0A4U9WF40"/>
<sequence length="49" mass="5524">MFVELVFDKRNVAGIPGADEIIKAELTKRVHRIFPDAEVKVKPHAGQRP</sequence>
<dbReference type="Pfam" id="PF06183">
    <property type="entry name" value="DinI"/>
    <property type="match status" value="1"/>
</dbReference>
<organism evidence="1">
    <name type="scientific">Serratia fonticola</name>
    <dbReference type="NCBI Taxonomy" id="47917"/>
    <lineage>
        <taxon>Bacteria</taxon>
        <taxon>Pseudomonadati</taxon>
        <taxon>Pseudomonadota</taxon>
        <taxon>Gammaproteobacteria</taxon>
        <taxon>Enterobacterales</taxon>
        <taxon>Yersiniaceae</taxon>
        <taxon>Serratia</taxon>
    </lineage>
</organism>
<name>A0A4U9WF40_SERFO</name>
<accession>A0A4U9WF40</accession>
<protein>
    <submittedName>
        <fullName evidence="1">DinI-like family</fullName>
    </submittedName>
</protein>
<reference evidence="1" key="1">
    <citation type="submission" date="2019-05" db="EMBL/GenBank/DDBJ databases">
        <authorList>
            <consortium name="Pathogen Informatics"/>
        </authorList>
    </citation>
    <scope>NUCLEOTIDE SEQUENCE [LARGE SCALE GENOMIC DNA]</scope>
    <source>
        <strain evidence="1">NCTC12965</strain>
    </source>
</reference>
<evidence type="ECO:0000313" key="1">
    <source>
        <dbReference type="EMBL" id="VTR57774.1"/>
    </source>
</evidence>